<proteinExistence type="predicted"/>
<accession>A0ABM6W762</accession>
<reference evidence="1 2" key="1">
    <citation type="submission" date="2018-05" db="EMBL/GenBank/DDBJ databases">
        <title>Complete genome sequences of Streptococcus sobrinus.</title>
        <authorList>
            <person name="Sales M."/>
            <person name="Jensen P.A."/>
        </authorList>
    </citation>
    <scope>NUCLEOTIDE SEQUENCE [LARGE SCALE GENOMIC DNA]</scope>
    <source>
        <strain evidence="1 2">SL1</strain>
    </source>
</reference>
<organism evidence="1 2">
    <name type="scientific">Streptococcus sobrinus</name>
    <dbReference type="NCBI Taxonomy" id="1310"/>
    <lineage>
        <taxon>Bacteria</taxon>
        <taxon>Bacillati</taxon>
        <taxon>Bacillota</taxon>
        <taxon>Bacilli</taxon>
        <taxon>Lactobacillales</taxon>
        <taxon>Streptococcaceae</taxon>
        <taxon>Streptococcus</taxon>
    </lineage>
</organism>
<dbReference type="EMBL" id="CP029490">
    <property type="protein sequence ID" value="AWN21536.1"/>
    <property type="molecule type" value="Genomic_DNA"/>
</dbReference>
<sequence>MIKIIVHAFVETEETVVEMLFTSANEQSVLAKMTDFQKIYPADFLAIYDLPFECGLADLPHHPVCSHQQGRFKVSYLSYFIYLFGGTEVRY</sequence>
<dbReference type="RefSeq" id="WP_002961485.1">
    <property type="nucleotide sequence ID" value="NZ_CP029490.1"/>
</dbReference>
<name>A0ABM6W762_9STRE</name>
<gene>
    <name evidence="1" type="ORF">DK182_09475</name>
</gene>
<evidence type="ECO:0000313" key="2">
    <source>
        <dbReference type="Proteomes" id="UP000245369"/>
    </source>
</evidence>
<keyword evidence="2" id="KW-1185">Reference proteome</keyword>
<dbReference type="GeneID" id="93924734"/>
<dbReference type="Proteomes" id="UP000245369">
    <property type="component" value="Chromosome"/>
</dbReference>
<protein>
    <submittedName>
        <fullName evidence="1">Addiction module component</fullName>
    </submittedName>
</protein>
<evidence type="ECO:0000313" key="1">
    <source>
        <dbReference type="EMBL" id="AWN21536.1"/>
    </source>
</evidence>